<dbReference type="GO" id="GO:0008422">
    <property type="term" value="F:beta-glucosidase activity"/>
    <property type="evidence" value="ECO:0007669"/>
    <property type="project" value="TreeGrafter"/>
</dbReference>
<reference evidence="7" key="2">
    <citation type="submission" date="2015-01" db="EMBL/GenBank/DDBJ databases">
        <title>Evolutionary Origins and Diversification of the Mycorrhizal Mutualists.</title>
        <authorList>
            <consortium name="DOE Joint Genome Institute"/>
            <consortium name="Mycorrhizal Genomics Consortium"/>
            <person name="Kohler A."/>
            <person name="Kuo A."/>
            <person name="Nagy L.G."/>
            <person name="Floudas D."/>
            <person name="Copeland A."/>
            <person name="Barry K.W."/>
            <person name="Cichocki N."/>
            <person name="Veneault-Fourrey C."/>
            <person name="LaButti K."/>
            <person name="Lindquist E.A."/>
            <person name="Lipzen A."/>
            <person name="Lundell T."/>
            <person name="Morin E."/>
            <person name="Murat C."/>
            <person name="Riley R."/>
            <person name="Ohm R."/>
            <person name="Sun H."/>
            <person name="Tunlid A."/>
            <person name="Henrissat B."/>
            <person name="Grigoriev I.V."/>
            <person name="Hibbett D.S."/>
            <person name="Martin F."/>
        </authorList>
    </citation>
    <scope>NUCLEOTIDE SEQUENCE [LARGE SCALE GENOMIC DNA]</scope>
    <source>
        <strain evidence="7">Zn</strain>
    </source>
</reference>
<protein>
    <submittedName>
        <fullName evidence="6">Glycoside hydrolase family 1 protein</fullName>
    </submittedName>
</protein>
<dbReference type="Proteomes" id="UP000054321">
    <property type="component" value="Unassembled WGS sequence"/>
</dbReference>
<evidence type="ECO:0000313" key="6">
    <source>
        <dbReference type="EMBL" id="KIN06302.1"/>
    </source>
</evidence>
<proteinExistence type="inferred from homology"/>
<evidence type="ECO:0000256" key="1">
    <source>
        <dbReference type="ARBA" id="ARBA00010838"/>
    </source>
</evidence>
<reference evidence="6 7" key="1">
    <citation type="submission" date="2014-04" db="EMBL/GenBank/DDBJ databases">
        <authorList>
            <consortium name="DOE Joint Genome Institute"/>
            <person name="Kuo A."/>
            <person name="Martino E."/>
            <person name="Perotto S."/>
            <person name="Kohler A."/>
            <person name="Nagy L.G."/>
            <person name="Floudas D."/>
            <person name="Copeland A."/>
            <person name="Barry K.W."/>
            <person name="Cichocki N."/>
            <person name="Veneault-Fourrey C."/>
            <person name="LaButti K."/>
            <person name="Lindquist E.A."/>
            <person name="Lipzen A."/>
            <person name="Lundell T."/>
            <person name="Morin E."/>
            <person name="Murat C."/>
            <person name="Sun H."/>
            <person name="Tunlid A."/>
            <person name="Henrissat B."/>
            <person name="Grigoriev I.V."/>
            <person name="Hibbett D.S."/>
            <person name="Martin F."/>
            <person name="Nordberg H.P."/>
            <person name="Cantor M.N."/>
            <person name="Hua S.X."/>
        </authorList>
    </citation>
    <scope>NUCLEOTIDE SEQUENCE [LARGE SCALE GENOMIC DNA]</scope>
    <source>
        <strain evidence="6 7">Zn</strain>
    </source>
</reference>
<dbReference type="PROSITE" id="PS00653">
    <property type="entry name" value="GLYCOSYL_HYDROL_F1_2"/>
    <property type="match status" value="1"/>
</dbReference>
<evidence type="ECO:0000313" key="7">
    <source>
        <dbReference type="Proteomes" id="UP000054321"/>
    </source>
</evidence>
<evidence type="ECO:0000256" key="5">
    <source>
        <dbReference type="SAM" id="SignalP"/>
    </source>
</evidence>
<dbReference type="SUPFAM" id="SSF51445">
    <property type="entry name" value="(Trans)glycosidases"/>
    <property type="match status" value="1"/>
</dbReference>
<dbReference type="OrthoDB" id="65569at2759"/>
<dbReference type="PRINTS" id="PR00131">
    <property type="entry name" value="GLHYDRLASE1"/>
</dbReference>
<dbReference type="InterPro" id="IPR017853">
    <property type="entry name" value="GH"/>
</dbReference>
<dbReference type="AlphaFoldDB" id="A0A0C3HVQ2"/>
<dbReference type="InParanoid" id="A0A0C3HVQ2"/>
<accession>A0A0C3HVQ2</accession>
<dbReference type="Pfam" id="PF00232">
    <property type="entry name" value="Glyco_hydro_1"/>
    <property type="match status" value="1"/>
</dbReference>
<comment type="similarity">
    <text evidence="1 4">Belongs to the glycosyl hydrolase 1 family.</text>
</comment>
<gene>
    <name evidence="6" type="ORF">OIDMADRAFT_101066</name>
</gene>
<dbReference type="InterPro" id="IPR033132">
    <property type="entry name" value="GH_1_N_CS"/>
</dbReference>
<organism evidence="6 7">
    <name type="scientific">Oidiodendron maius (strain Zn)</name>
    <dbReference type="NCBI Taxonomy" id="913774"/>
    <lineage>
        <taxon>Eukaryota</taxon>
        <taxon>Fungi</taxon>
        <taxon>Dikarya</taxon>
        <taxon>Ascomycota</taxon>
        <taxon>Pezizomycotina</taxon>
        <taxon>Leotiomycetes</taxon>
        <taxon>Leotiomycetes incertae sedis</taxon>
        <taxon>Myxotrichaceae</taxon>
        <taxon>Oidiodendron</taxon>
    </lineage>
</organism>
<keyword evidence="7" id="KW-1185">Reference proteome</keyword>
<dbReference type="HOGENOM" id="CLU_001859_1_3_1"/>
<name>A0A0C3HVQ2_OIDMZ</name>
<dbReference type="STRING" id="913774.A0A0C3HVQ2"/>
<keyword evidence="2 6" id="KW-0378">Hydrolase</keyword>
<evidence type="ECO:0000256" key="4">
    <source>
        <dbReference type="RuleBase" id="RU003690"/>
    </source>
</evidence>
<dbReference type="PANTHER" id="PTHR10353:SF36">
    <property type="entry name" value="LP05116P"/>
    <property type="match status" value="1"/>
</dbReference>
<keyword evidence="3" id="KW-0326">Glycosidase</keyword>
<dbReference type="GO" id="GO:0005975">
    <property type="term" value="P:carbohydrate metabolic process"/>
    <property type="evidence" value="ECO:0007669"/>
    <property type="project" value="InterPro"/>
</dbReference>
<evidence type="ECO:0000256" key="3">
    <source>
        <dbReference type="ARBA" id="ARBA00023295"/>
    </source>
</evidence>
<sequence>MKLSSWIALLLSPSISLAADPNATGSVIVQENATTTASNGSSVANPSAFATTISIDLKQYWDLFVGPVQTATINTTVEPTPVPTSELIPPPPLYYAPFPTGHQSALVTKNESWKFPHGFYWGVASAAYQVEGAAQAEGRGPSIWDVFTHRATYLTLTNDTGDVGDNHYYLYKQDIARIAALGVPAYSISISWSRIFPYGRGQVNELALAHYDDVINTCIQYGVKPLVTLYHWDLPLYLQNLYGGWLSEEIVDDFAAYATVIFQRYGNKVSHWFTINEPIVFCSEYPLPEGYFADVTIPQKHQQYYCGHHAILAHAKAYHIAKSLGIKGTVAFKNNGGYKIPLTNSSEDALATQRAWDFNEGWFSNPVYVDGDYPSTFKTWASSIGLEFTQQEKSMINGTADIYAHDAYTSSFYYAPEVGVSACVSDPTNTLYPGCFNSSNIGPTGWLIGAASDQYSTWLQSATDWVPAFLHYIQETWPSGGIVVSEFGFSEPYEELRTSLADIVIDPIRSMYYRDYMQAILIAISEGVNVVGCIAWAIMDNLEWSSGYNTRFGLQYVNYTSFERSYKASFFEYVNAFKVYAEDPVVPIFVPGK</sequence>
<evidence type="ECO:0000256" key="2">
    <source>
        <dbReference type="ARBA" id="ARBA00022801"/>
    </source>
</evidence>
<keyword evidence="5" id="KW-0732">Signal</keyword>
<dbReference type="EMBL" id="KN832871">
    <property type="protein sequence ID" value="KIN06302.1"/>
    <property type="molecule type" value="Genomic_DNA"/>
</dbReference>
<dbReference type="PANTHER" id="PTHR10353">
    <property type="entry name" value="GLYCOSYL HYDROLASE"/>
    <property type="match status" value="1"/>
</dbReference>
<feature type="chain" id="PRO_5002165343" evidence="5">
    <location>
        <begin position="19"/>
        <end position="593"/>
    </location>
</feature>
<dbReference type="Gene3D" id="3.20.20.80">
    <property type="entry name" value="Glycosidases"/>
    <property type="match status" value="1"/>
</dbReference>
<feature type="signal peptide" evidence="5">
    <location>
        <begin position="1"/>
        <end position="18"/>
    </location>
</feature>
<dbReference type="InterPro" id="IPR001360">
    <property type="entry name" value="Glyco_hydro_1"/>
</dbReference>